<evidence type="ECO:0000256" key="1">
    <source>
        <dbReference type="ARBA" id="ARBA00004651"/>
    </source>
</evidence>
<evidence type="ECO:0000256" key="6">
    <source>
        <dbReference type="ARBA" id="ARBA00023136"/>
    </source>
</evidence>
<feature type="transmembrane region" description="Helical" evidence="7">
    <location>
        <begin position="20"/>
        <end position="38"/>
    </location>
</feature>
<dbReference type="SUPFAM" id="SSF103473">
    <property type="entry name" value="MFS general substrate transporter"/>
    <property type="match status" value="1"/>
</dbReference>
<evidence type="ECO:0000313" key="8">
    <source>
        <dbReference type="EMBL" id="MFI6501794.1"/>
    </source>
</evidence>
<feature type="transmembrane region" description="Helical" evidence="7">
    <location>
        <begin position="300"/>
        <end position="320"/>
    </location>
</feature>
<feature type="transmembrane region" description="Helical" evidence="7">
    <location>
        <begin position="332"/>
        <end position="354"/>
    </location>
</feature>
<comment type="subcellular location">
    <subcellularLocation>
        <location evidence="1">Cell membrane</location>
        <topology evidence="1">Multi-pass membrane protein</topology>
    </subcellularLocation>
</comment>
<sequence>MILLRPSAAADVAALKGRRVIAAMVCVQLAAALGYYAVMAHLVTHLRDDVGLLAGTIALVLGLRVAVQYALFLPFGWLVDRIGPGLAGSAACVLRVAAFTLLGLADGLGGFVTGAVLLAIGGALFHPAAQSLLAALPERVRPGGFGTYVVAGQVAAVAGPPVGLMLLSGGFVLVASVSAAAWAVSAVLFWRLRRLGGARSEGPMLVPGVAEVLRDRAFLRFAVVTAPGTLLASQVVSVVPLTVGDAGLITVFLCTVAVATAGVQPLAARRATRPWVMRAGMLFFGAGYLLLAAVPVTPGVLVAAAVLNGLGNGLTTPAAFQTIVRYAPEGRIGVYNGLYAFMSGLAAFFAGLAVGRLFDAGAVPAALLGLAALGALSAVATPGGPRCRARASARSAG</sequence>
<dbReference type="Proteomes" id="UP001612741">
    <property type="component" value="Unassembled WGS sequence"/>
</dbReference>
<evidence type="ECO:0000256" key="5">
    <source>
        <dbReference type="ARBA" id="ARBA00022989"/>
    </source>
</evidence>
<dbReference type="EMBL" id="JBITGY010000008">
    <property type="protein sequence ID" value="MFI6501794.1"/>
    <property type="molecule type" value="Genomic_DNA"/>
</dbReference>
<name>A0ABW7Z2Q2_9ACTN</name>
<evidence type="ECO:0000313" key="9">
    <source>
        <dbReference type="Proteomes" id="UP001612741"/>
    </source>
</evidence>
<dbReference type="Pfam" id="PF07690">
    <property type="entry name" value="MFS_1"/>
    <property type="match status" value="1"/>
</dbReference>
<feature type="transmembrane region" description="Helical" evidence="7">
    <location>
        <begin position="275"/>
        <end position="294"/>
    </location>
</feature>
<feature type="transmembrane region" description="Helical" evidence="7">
    <location>
        <begin position="111"/>
        <end position="133"/>
    </location>
</feature>
<dbReference type="InterPro" id="IPR011701">
    <property type="entry name" value="MFS"/>
</dbReference>
<feature type="transmembrane region" description="Helical" evidence="7">
    <location>
        <begin position="246"/>
        <end position="263"/>
    </location>
</feature>
<keyword evidence="6 7" id="KW-0472">Membrane</keyword>
<feature type="transmembrane region" description="Helical" evidence="7">
    <location>
        <begin position="170"/>
        <end position="190"/>
    </location>
</feature>
<feature type="transmembrane region" description="Helical" evidence="7">
    <location>
        <begin position="145"/>
        <end position="164"/>
    </location>
</feature>
<accession>A0ABW7Z2Q2</accession>
<evidence type="ECO:0000256" key="7">
    <source>
        <dbReference type="SAM" id="Phobius"/>
    </source>
</evidence>
<gene>
    <name evidence="8" type="ORF">ACIBG2_30745</name>
</gene>
<comment type="caution">
    <text evidence="8">The sequence shown here is derived from an EMBL/GenBank/DDBJ whole genome shotgun (WGS) entry which is preliminary data.</text>
</comment>
<dbReference type="PANTHER" id="PTHR23517:SF2">
    <property type="entry name" value="MULTIDRUG RESISTANCE PROTEIN MDTH"/>
    <property type="match status" value="1"/>
</dbReference>
<feature type="transmembrane region" description="Helical" evidence="7">
    <location>
        <begin position="50"/>
        <end position="73"/>
    </location>
</feature>
<protein>
    <submittedName>
        <fullName evidence="8">MFS transporter</fullName>
    </submittedName>
</protein>
<dbReference type="PANTHER" id="PTHR23517">
    <property type="entry name" value="RESISTANCE PROTEIN MDTM, PUTATIVE-RELATED-RELATED"/>
    <property type="match status" value="1"/>
</dbReference>
<evidence type="ECO:0000256" key="2">
    <source>
        <dbReference type="ARBA" id="ARBA00022448"/>
    </source>
</evidence>
<keyword evidence="4 7" id="KW-0812">Transmembrane</keyword>
<keyword evidence="9" id="KW-1185">Reference proteome</keyword>
<keyword evidence="2" id="KW-0813">Transport</keyword>
<dbReference type="RefSeq" id="WP_397086605.1">
    <property type="nucleotide sequence ID" value="NZ_JBITGY010000008.1"/>
</dbReference>
<keyword evidence="5 7" id="KW-1133">Transmembrane helix</keyword>
<dbReference type="Gene3D" id="1.20.1250.20">
    <property type="entry name" value="MFS general substrate transporter like domains"/>
    <property type="match status" value="1"/>
</dbReference>
<proteinExistence type="predicted"/>
<organism evidence="8 9">
    <name type="scientific">Nonomuraea typhae</name>
    <dbReference type="NCBI Taxonomy" id="2603600"/>
    <lineage>
        <taxon>Bacteria</taxon>
        <taxon>Bacillati</taxon>
        <taxon>Actinomycetota</taxon>
        <taxon>Actinomycetes</taxon>
        <taxon>Streptosporangiales</taxon>
        <taxon>Streptosporangiaceae</taxon>
        <taxon>Nonomuraea</taxon>
    </lineage>
</organism>
<dbReference type="InterPro" id="IPR050171">
    <property type="entry name" value="MFS_Transporters"/>
</dbReference>
<evidence type="ECO:0000256" key="4">
    <source>
        <dbReference type="ARBA" id="ARBA00022692"/>
    </source>
</evidence>
<dbReference type="InterPro" id="IPR036259">
    <property type="entry name" value="MFS_trans_sf"/>
</dbReference>
<feature type="transmembrane region" description="Helical" evidence="7">
    <location>
        <begin position="360"/>
        <end position="380"/>
    </location>
</feature>
<feature type="transmembrane region" description="Helical" evidence="7">
    <location>
        <begin position="85"/>
        <end position="105"/>
    </location>
</feature>
<evidence type="ECO:0000256" key="3">
    <source>
        <dbReference type="ARBA" id="ARBA00022475"/>
    </source>
</evidence>
<feature type="transmembrane region" description="Helical" evidence="7">
    <location>
        <begin position="217"/>
        <end position="240"/>
    </location>
</feature>
<keyword evidence="3" id="KW-1003">Cell membrane</keyword>
<reference evidence="8 9" key="1">
    <citation type="submission" date="2024-10" db="EMBL/GenBank/DDBJ databases">
        <title>The Natural Products Discovery Center: Release of the First 8490 Sequenced Strains for Exploring Actinobacteria Biosynthetic Diversity.</title>
        <authorList>
            <person name="Kalkreuter E."/>
            <person name="Kautsar S.A."/>
            <person name="Yang D."/>
            <person name="Bader C.D."/>
            <person name="Teijaro C.N."/>
            <person name="Fluegel L."/>
            <person name="Davis C.M."/>
            <person name="Simpson J.R."/>
            <person name="Lauterbach L."/>
            <person name="Steele A.D."/>
            <person name="Gui C."/>
            <person name="Meng S."/>
            <person name="Li G."/>
            <person name="Viehrig K."/>
            <person name="Ye F."/>
            <person name="Su P."/>
            <person name="Kiefer A.F."/>
            <person name="Nichols A."/>
            <person name="Cepeda A.J."/>
            <person name="Yan W."/>
            <person name="Fan B."/>
            <person name="Jiang Y."/>
            <person name="Adhikari A."/>
            <person name="Zheng C.-J."/>
            <person name="Schuster L."/>
            <person name="Cowan T.M."/>
            <person name="Smanski M.J."/>
            <person name="Chevrette M.G."/>
            <person name="De Carvalho L.P.S."/>
            <person name="Shen B."/>
        </authorList>
    </citation>
    <scope>NUCLEOTIDE SEQUENCE [LARGE SCALE GENOMIC DNA]</scope>
    <source>
        <strain evidence="8 9">NPDC050545</strain>
    </source>
</reference>